<reference evidence="1" key="2">
    <citation type="submission" date="2020-11" db="EMBL/GenBank/DDBJ databases">
        <authorList>
            <person name="McCartney M.A."/>
            <person name="Auch B."/>
            <person name="Kono T."/>
            <person name="Mallez S."/>
            <person name="Becker A."/>
            <person name="Gohl D.M."/>
            <person name="Silverstein K.A.T."/>
            <person name="Koren S."/>
            <person name="Bechman K.B."/>
            <person name="Herman A."/>
            <person name="Abrahante J.E."/>
            <person name="Garbe J."/>
        </authorList>
    </citation>
    <scope>NUCLEOTIDE SEQUENCE</scope>
    <source>
        <strain evidence="1">Duluth1</strain>
        <tissue evidence="1">Whole animal</tissue>
    </source>
</reference>
<evidence type="ECO:0000313" key="1">
    <source>
        <dbReference type="EMBL" id="KAH3896352.1"/>
    </source>
</evidence>
<comment type="caution">
    <text evidence="1">The sequence shown here is derived from an EMBL/GenBank/DDBJ whole genome shotgun (WGS) entry which is preliminary data.</text>
</comment>
<name>A0A9D4NMR1_DREPO</name>
<dbReference type="AlphaFoldDB" id="A0A9D4NMR1"/>
<evidence type="ECO:0000313" key="2">
    <source>
        <dbReference type="Proteomes" id="UP000828390"/>
    </source>
</evidence>
<proteinExistence type="predicted"/>
<protein>
    <submittedName>
        <fullName evidence="1">Uncharacterized protein</fullName>
    </submittedName>
</protein>
<gene>
    <name evidence="1" type="ORF">DPMN_020528</name>
</gene>
<dbReference type="EMBL" id="JAIWYP010000001">
    <property type="protein sequence ID" value="KAH3896352.1"/>
    <property type="molecule type" value="Genomic_DNA"/>
</dbReference>
<keyword evidence="2" id="KW-1185">Reference proteome</keyword>
<sequence>MALSQQQQQQKQELFHTGPRTITDWCPAEQQTLSLKPGLNAWGHFLCMGGVIPLPVQA</sequence>
<organism evidence="1 2">
    <name type="scientific">Dreissena polymorpha</name>
    <name type="common">Zebra mussel</name>
    <name type="synonym">Mytilus polymorpha</name>
    <dbReference type="NCBI Taxonomy" id="45954"/>
    <lineage>
        <taxon>Eukaryota</taxon>
        <taxon>Metazoa</taxon>
        <taxon>Spiralia</taxon>
        <taxon>Lophotrochozoa</taxon>
        <taxon>Mollusca</taxon>
        <taxon>Bivalvia</taxon>
        <taxon>Autobranchia</taxon>
        <taxon>Heteroconchia</taxon>
        <taxon>Euheterodonta</taxon>
        <taxon>Imparidentia</taxon>
        <taxon>Neoheterodontei</taxon>
        <taxon>Myida</taxon>
        <taxon>Dreissenoidea</taxon>
        <taxon>Dreissenidae</taxon>
        <taxon>Dreissena</taxon>
    </lineage>
</organism>
<accession>A0A9D4NMR1</accession>
<dbReference type="Proteomes" id="UP000828390">
    <property type="component" value="Unassembled WGS sequence"/>
</dbReference>
<reference evidence="1" key="1">
    <citation type="journal article" date="2019" name="bioRxiv">
        <title>The Genome of the Zebra Mussel, Dreissena polymorpha: A Resource for Invasive Species Research.</title>
        <authorList>
            <person name="McCartney M.A."/>
            <person name="Auch B."/>
            <person name="Kono T."/>
            <person name="Mallez S."/>
            <person name="Zhang Y."/>
            <person name="Obille A."/>
            <person name="Becker A."/>
            <person name="Abrahante J.E."/>
            <person name="Garbe J."/>
            <person name="Badalamenti J.P."/>
            <person name="Herman A."/>
            <person name="Mangelson H."/>
            <person name="Liachko I."/>
            <person name="Sullivan S."/>
            <person name="Sone E.D."/>
            <person name="Koren S."/>
            <person name="Silverstein K.A.T."/>
            <person name="Beckman K.B."/>
            <person name="Gohl D.M."/>
        </authorList>
    </citation>
    <scope>NUCLEOTIDE SEQUENCE</scope>
    <source>
        <strain evidence="1">Duluth1</strain>
        <tissue evidence="1">Whole animal</tissue>
    </source>
</reference>